<name>A0ABW6WNE7_9ACTN</name>
<proteinExistence type="predicted"/>
<dbReference type="EMBL" id="JBIAZU010000006">
    <property type="protein sequence ID" value="MFF5294518.1"/>
    <property type="molecule type" value="Genomic_DNA"/>
</dbReference>
<gene>
    <name evidence="2" type="ORF">ACFY35_34195</name>
</gene>
<protein>
    <submittedName>
        <fullName evidence="2">Uncharacterized protein</fullName>
    </submittedName>
</protein>
<comment type="caution">
    <text evidence="2">The sequence shown here is derived from an EMBL/GenBank/DDBJ whole genome shotgun (WGS) entry which is preliminary data.</text>
</comment>
<feature type="chain" id="PRO_5047424073" evidence="1">
    <location>
        <begin position="38"/>
        <end position="114"/>
    </location>
</feature>
<keyword evidence="3" id="KW-1185">Reference proteome</keyword>
<evidence type="ECO:0000313" key="3">
    <source>
        <dbReference type="Proteomes" id="UP001602245"/>
    </source>
</evidence>
<reference evidence="2 3" key="1">
    <citation type="submission" date="2024-10" db="EMBL/GenBank/DDBJ databases">
        <title>The Natural Products Discovery Center: Release of the First 8490 Sequenced Strains for Exploring Actinobacteria Biosynthetic Diversity.</title>
        <authorList>
            <person name="Kalkreuter E."/>
            <person name="Kautsar S.A."/>
            <person name="Yang D."/>
            <person name="Bader C.D."/>
            <person name="Teijaro C.N."/>
            <person name="Fluegel L."/>
            <person name="Davis C.M."/>
            <person name="Simpson J.R."/>
            <person name="Lauterbach L."/>
            <person name="Steele A.D."/>
            <person name="Gui C."/>
            <person name="Meng S."/>
            <person name="Li G."/>
            <person name="Viehrig K."/>
            <person name="Ye F."/>
            <person name="Su P."/>
            <person name="Kiefer A.F."/>
            <person name="Nichols A."/>
            <person name="Cepeda A.J."/>
            <person name="Yan W."/>
            <person name="Fan B."/>
            <person name="Jiang Y."/>
            <person name="Adhikari A."/>
            <person name="Zheng C.-J."/>
            <person name="Schuster L."/>
            <person name="Cowan T.M."/>
            <person name="Smanski M.J."/>
            <person name="Chevrette M.G."/>
            <person name="De Carvalho L.P.S."/>
            <person name="Shen B."/>
        </authorList>
    </citation>
    <scope>NUCLEOTIDE SEQUENCE [LARGE SCALE GENOMIC DNA]</scope>
    <source>
        <strain evidence="2 3">NPDC000087</strain>
    </source>
</reference>
<sequence length="114" mass="11648">MTAVARVLPRDWDGRRLLRFLAGLAMLALAFTAPAFAADPPPPAPIAVSSSITVGEAQTPPVTLSDSPSATFPVRAETATVVSQEAPLLVAGSLAAVLIGLWPGVRGERAPPPA</sequence>
<evidence type="ECO:0000256" key="1">
    <source>
        <dbReference type="SAM" id="SignalP"/>
    </source>
</evidence>
<keyword evidence="1" id="KW-0732">Signal</keyword>
<organism evidence="2 3">
    <name type="scientific">Paractinoplanes globisporus</name>
    <dbReference type="NCBI Taxonomy" id="113565"/>
    <lineage>
        <taxon>Bacteria</taxon>
        <taxon>Bacillati</taxon>
        <taxon>Actinomycetota</taxon>
        <taxon>Actinomycetes</taxon>
        <taxon>Micromonosporales</taxon>
        <taxon>Micromonosporaceae</taxon>
        <taxon>Paractinoplanes</taxon>
    </lineage>
</organism>
<feature type="signal peptide" evidence="1">
    <location>
        <begin position="1"/>
        <end position="37"/>
    </location>
</feature>
<evidence type="ECO:0000313" key="2">
    <source>
        <dbReference type="EMBL" id="MFF5294518.1"/>
    </source>
</evidence>
<dbReference type="Proteomes" id="UP001602245">
    <property type="component" value="Unassembled WGS sequence"/>
</dbReference>
<accession>A0ABW6WNE7</accession>
<dbReference type="RefSeq" id="WP_157296526.1">
    <property type="nucleotide sequence ID" value="NZ_JBIAZU010000006.1"/>
</dbReference>